<dbReference type="RefSeq" id="WP_256198211.1">
    <property type="nucleotide sequence ID" value="NZ_JANGCH010000013.1"/>
</dbReference>
<name>A0ABT1SMB1_9FIRM</name>
<organism evidence="2 3">
    <name type="scientific">Massilicoli timonensis</name>
    <dbReference type="NCBI Taxonomy" id="2015901"/>
    <lineage>
        <taxon>Bacteria</taxon>
        <taxon>Bacillati</taxon>
        <taxon>Bacillota</taxon>
        <taxon>Erysipelotrichia</taxon>
        <taxon>Erysipelotrichales</taxon>
        <taxon>Erysipelotrichaceae</taxon>
        <taxon>Massilicoli</taxon>
    </lineage>
</organism>
<dbReference type="Pfam" id="PF00857">
    <property type="entry name" value="Isochorismatase"/>
    <property type="match status" value="1"/>
</dbReference>
<dbReference type="InterPro" id="IPR000868">
    <property type="entry name" value="Isochorismatase-like_dom"/>
</dbReference>
<comment type="caution">
    <text evidence="2">The sequence shown here is derived from an EMBL/GenBank/DDBJ whole genome shotgun (WGS) entry which is preliminary data.</text>
</comment>
<dbReference type="CDD" id="cd00431">
    <property type="entry name" value="cysteine_hydrolases"/>
    <property type="match status" value="1"/>
</dbReference>
<protein>
    <submittedName>
        <fullName evidence="2">Cysteine hydrolase</fullName>
    </submittedName>
</protein>
<keyword evidence="2" id="KW-0378">Hydrolase</keyword>
<accession>A0ABT1SMB1</accession>
<evidence type="ECO:0000313" key="2">
    <source>
        <dbReference type="EMBL" id="MCQ5122361.1"/>
    </source>
</evidence>
<sequence>MARVSDSFLKQYATVPFGQYGKVCVVVVDMINGFVKEGALADPKIMEIIPAIETLLKQGGDCVFVADTHEPNALEFRSYPPHCLKDSEESEIVAPLQPYVKTKLTKNSTCTFTSPNWQAYYAAHQNDYDTFVIVGCCTDICILQFALTLRAYLNEKQIDQRVVVPISMIDTYHIDQVHDAYACNAFAIANMAGNAVEVVKDFTY</sequence>
<evidence type="ECO:0000259" key="1">
    <source>
        <dbReference type="Pfam" id="PF00857"/>
    </source>
</evidence>
<proteinExistence type="predicted"/>
<dbReference type="InterPro" id="IPR036380">
    <property type="entry name" value="Isochorismatase-like_sf"/>
</dbReference>
<dbReference type="PANTHER" id="PTHR47297:SF2">
    <property type="entry name" value="OS02G0606800 PROTEIN"/>
    <property type="match status" value="1"/>
</dbReference>
<dbReference type="Proteomes" id="UP001524435">
    <property type="component" value="Unassembled WGS sequence"/>
</dbReference>
<keyword evidence="3" id="KW-1185">Reference proteome</keyword>
<feature type="domain" description="Isochorismatase-like" evidence="1">
    <location>
        <begin position="24"/>
        <end position="149"/>
    </location>
</feature>
<dbReference type="InterPro" id="IPR044717">
    <property type="entry name" value="NIC1"/>
</dbReference>
<reference evidence="2 3" key="1">
    <citation type="submission" date="2022-06" db="EMBL/GenBank/DDBJ databases">
        <title>Isolation of gut microbiota from human fecal samples.</title>
        <authorList>
            <person name="Pamer E.G."/>
            <person name="Barat B."/>
            <person name="Waligurski E."/>
            <person name="Medina S."/>
            <person name="Paddock L."/>
            <person name="Mostad J."/>
        </authorList>
    </citation>
    <scope>NUCLEOTIDE SEQUENCE [LARGE SCALE GENOMIC DNA]</scope>
    <source>
        <strain evidence="2 3">DFI.6.1</strain>
    </source>
</reference>
<dbReference type="GO" id="GO:0016787">
    <property type="term" value="F:hydrolase activity"/>
    <property type="evidence" value="ECO:0007669"/>
    <property type="project" value="UniProtKB-KW"/>
</dbReference>
<gene>
    <name evidence="2" type="ORF">NE663_08835</name>
</gene>
<dbReference type="PANTHER" id="PTHR47297">
    <property type="match status" value="1"/>
</dbReference>
<dbReference type="SUPFAM" id="SSF52499">
    <property type="entry name" value="Isochorismatase-like hydrolases"/>
    <property type="match status" value="1"/>
</dbReference>
<dbReference type="EMBL" id="JANGCH010000013">
    <property type="protein sequence ID" value="MCQ5122361.1"/>
    <property type="molecule type" value="Genomic_DNA"/>
</dbReference>
<evidence type="ECO:0000313" key="3">
    <source>
        <dbReference type="Proteomes" id="UP001524435"/>
    </source>
</evidence>
<dbReference type="Gene3D" id="3.40.50.850">
    <property type="entry name" value="Isochorismatase-like"/>
    <property type="match status" value="1"/>
</dbReference>